<feature type="domain" description="YknX-like beta-barrel" evidence="6">
    <location>
        <begin position="234"/>
        <end position="296"/>
    </location>
</feature>
<dbReference type="EMBL" id="JANDBC010000003">
    <property type="protein sequence ID" value="MCP9292910.1"/>
    <property type="molecule type" value="Genomic_DNA"/>
</dbReference>
<name>A0A9X2L617_9BACT</name>
<dbReference type="PANTHER" id="PTHR30469:SF33">
    <property type="entry name" value="SLR1207 PROTEIN"/>
    <property type="match status" value="1"/>
</dbReference>
<evidence type="ECO:0000256" key="3">
    <source>
        <dbReference type="SAM" id="Phobius"/>
    </source>
</evidence>
<evidence type="ECO:0000259" key="6">
    <source>
        <dbReference type="Pfam" id="PF25990"/>
    </source>
</evidence>
<comment type="similarity">
    <text evidence="1">Belongs to the membrane fusion protein (MFP) (TC 8.A.1) family.</text>
</comment>
<dbReference type="InterPro" id="IPR058636">
    <property type="entry name" value="Beta-barrel_YknX"/>
</dbReference>
<reference evidence="7" key="1">
    <citation type="submission" date="2022-06" db="EMBL/GenBank/DDBJ databases">
        <title>Gracilimonas sp. CAU 1638 isolated from sea sediment.</title>
        <authorList>
            <person name="Kim W."/>
        </authorList>
    </citation>
    <scope>NUCLEOTIDE SEQUENCE</scope>
    <source>
        <strain evidence="7">CAU 1638</strain>
    </source>
</reference>
<evidence type="ECO:0000256" key="1">
    <source>
        <dbReference type="ARBA" id="ARBA00009477"/>
    </source>
</evidence>
<dbReference type="PANTHER" id="PTHR30469">
    <property type="entry name" value="MULTIDRUG RESISTANCE PROTEIN MDTA"/>
    <property type="match status" value="1"/>
</dbReference>
<dbReference type="InterPro" id="IPR006143">
    <property type="entry name" value="RND_pump_MFP"/>
</dbReference>
<dbReference type="InterPro" id="IPR058649">
    <property type="entry name" value="CzcB_C"/>
</dbReference>
<dbReference type="Proteomes" id="UP001139125">
    <property type="component" value="Unassembled WGS sequence"/>
</dbReference>
<evidence type="ECO:0000313" key="7">
    <source>
        <dbReference type="EMBL" id="MCP9292910.1"/>
    </source>
</evidence>
<dbReference type="Pfam" id="PF25917">
    <property type="entry name" value="BSH_RND"/>
    <property type="match status" value="1"/>
</dbReference>
<sequence>MAKKKSSTSKLLMWIGGVLGVIIALGLTLRFTGVIGNSETGKEVETATAKLKTITQLVSASGKVQPEIEVIIRPDVSGEIIELAVKEGDFVREGDLLVRIKPDIYQAQIDNLNAALLTQKARLEQTKASLIRAEAAHQRDKKLYDKDLISEMDYIQSKSEWESQKASLKAAEYQIQSAEAQLRQAQEELEQTVIRAPQDGTVTGLGVEEGERVLGNAQMAGTEMMRVSLLDRMEVLVEVNENDIVNVDFADTTRIEVDAYPERRFNGVVTEIANSAQVTGSGTNEQVTNYQVKVRIITPHNLDSSPEKLVRNEASEDPEEMFVPKFRPGMSATVDIETQTATNVVSVPIQAVTVRDFAKDEKAQKAESDSAEIMLASSQDHSDLTIQEEDIRKVVFVVEDGQAIRKEVETGISDNTHIQILSGVNAGEEIVIGSYRTLSNLLKDGDNVIVNNKVATFN</sequence>
<feature type="domain" description="Multidrug resistance protein MdtA-like barrel-sandwich hybrid" evidence="4">
    <location>
        <begin position="70"/>
        <end position="216"/>
    </location>
</feature>
<evidence type="ECO:0000256" key="2">
    <source>
        <dbReference type="SAM" id="Coils"/>
    </source>
</evidence>
<accession>A0A9X2L617</accession>
<evidence type="ECO:0000259" key="5">
    <source>
        <dbReference type="Pfam" id="PF25975"/>
    </source>
</evidence>
<dbReference type="GO" id="GO:1990281">
    <property type="term" value="C:efflux pump complex"/>
    <property type="evidence" value="ECO:0007669"/>
    <property type="project" value="TreeGrafter"/>
</dbReference>
<dbReference type="GO" id="GO:0015562">
    <property type="term" value="F:efflux transmembrane transporter activity"/>
    <property type="evidence" value="ECO:0007669"/>
    <property type="project" value="TreeGrafter"/>
</dbReference>
<protein>
    <submittedName>
        <fullName evidence="7">Efflux RND transporter periplasmic adaptor subunit</fullName>
    </submittedName>
</protein>
<dbReference type="Gene3D" id="2.40.420.20">
    <property type="match status" value="1"/>
</dbReference>
<feature type="transmembrane region" description="Helical" evidence="3">
    <location>
        <begin position="12"/>
        <end position="31"/>
    </location>
</feature>
<evidence type="ECO:0000313" key="8">
    <source>
        <dbReference type="Proteomes" id="UP001139125"/>
    </source>
</evidence>
<keyword evidence="3" id="KW-0472">Membrane</keyword>
<gene>
    <name evidence="7" type="ORF">NM125_15070</name>
</gene>
<comment type="caution">
    <text evidence="7">The sequence shown here is derived from an EMBL/GenBank/DDBJ whole genome shotgun (WGS) entry which is preliminary data.</text>
</comment>
<feature type="domain" description="CzcB-like C-terminal circularly permuted SH3-like" evidence="5">
    <location>
        <begin position="386"/>
        <end position="432"/>
    </location>
</feature>
<dbReference type="InterPro" id="IPR058625">
    <property type="entry name" value="MdtA-like_BSH"/>
</dbReference>
<keyword evidence="3" id="KW-1133">Transmembrane helix</keyword>
<evidence type="ECO:0000259" key="4">
    <source>
        <dbReference type="Pfam" id="PF25917"/>
    </source>
</evidence>
<dbReference type="Gene3D" id="2.40.30.170">
    <property type="match status" value="1"/>
</dbReference>
<feature type="coiled-coil region" evidence="2">
    <location>
        <begin position="168"/>
        <end position="195"/>
    </location>
</feature>
<dbReference type="Gene3D" id="2.40.50.100">
    <property type="match status" value="1"/>
</dbReference>
<keyword evidence="3" id="KW-0812">Transmembrane</keyword>
<dbReference type="Gene3D" id="1.10.287.470">
    <property type="entry name" value="Helix hairpin bin"/>
    <property type="match status" value="1"/>
</dbReference>
<dbReference type="NCBIfam" id="TIGR01730">
    <property type="entry name" value="RND_mfp"/>
    <property type="match status" value="1"/>
</dbReference>
<proteinExistence type="inferred from homology"/>
<keyword evidence="2" id="KW-0175">Coiled coil</keyword>
<dbReference type="RefSeq" id="WP_255135808.1">
    <property type="nucleotide sequence ID" value="NZ_JANDBC010000003.1"/>
</dbReference>
<dbReference type="AlphaFoldDB" id="A0A9X2L617"/>
<organism evidence="7 8">
    <name type="scientific">Gracilimonas sediminicola</name>
    <dbReference type="NCBI Taxonomy" id="2952158"/>
    <lineage>
        <taxon>Bacteria</taxon>
        <taxon>Pseudomonadati</taxon>
        <taxon>Balneolota</taxon>
        <taxon>Balneolia</taxon>
        <taxon>Balneolales</taxon>
        <taxon>Balneolaceae</taxon>
        <taxon>Gracilimonas</taxon>
    </lineage>
</organism>
<dbReference type="Pfam" id="PF25990">
    <property type="entry name" value="Beta-barrel_YknX"/>
    <property type="match status" value="1"/>
</dbReference>
<dbReference type="SUPFAM" id="SSF111369">
    <property type="entry name" value="HlyD-like secretion proteins"/>
    <property type="match status" value="1"/>
</dbReference>
<keyword evidence="8" id="KW-1185">Reference proteome</keyword>
<dbReference type="Pfam" id="PF25975">
    <property type="entry name" value="CzcB_C"/>
    <property type="match status" value="1"/>
</dbReference>